<dbReference type="EMBL" id="CP111020">
    <property type="protein sequence ID" value="WAR15089.1"/>
    <property type="molecule type" value="Genomic_DNA"/>
</dbReference>
<reference evidence="2" key="1">
    <citation type="submission" date="2022-11" db="EMBL/GenBank/DDBJ databases">
        <title>Centuries of genome instability and evolution in soft-shell clam transmissible cancer (bioRxiv).</title>
        <authorList>
            <person name="Hart S.F.M."/>
            <person name="Yonemitsu M.A."/>
            <person name="Giersch R.M."/>
            <person name="Beal B.F."/>
            <person name="Arriagada G."/>
            <person name="Davis B.W."/>
            <person name="Ostrander E.A."/>
            <person name="Goff S.P."/>
            <person name="Metzger M.J."/>
        </authorList>
    </citation>
    <scope>NUCLEOTIDE SEQUENCE</scope>
    <source>
        <strain evidence="2">MELC-2E11</strain>
        <tissue evidence="2">Siphon/mantle</tissue>
    </source>
</reference>
<keyword evidence="1" id="KW-0472">Membrane</keyword>
<protein>
    <submittedName>
        <fullName evidence="2">Uncharacterized protein</fullName>
    </submittedName>
</protein>
<dbReference type="Gene3D" id="1.20.1070.10">
    <property type="entry name" value="Rhodopsin 7-helix transmembrane proteins"/>
    <property type="match status" value="1"/>
</dbReference>
<gene>
    <name evidence="2" type="ORF">MAR_005194</name>
</gene>
<dbReference type="Proteomes" id="UP001164746">
    <property type="component" value="Chromosome 9"/>
</dbReference>
<proteinExistence type="predicted"/>
<keyword evidence="1" id="KW-0812">Transmembrane</keyword>
<feature type="transmembrane region" description="Helical" evidence="1">
    <location>
        <begin position="103"/>
        <end position="120"/>
    </location>
</feature>
<evidence type="ECO:0000256" key="1">
    <source>
        <dbReference type="SAM" id="Phobius"/>
    </source>
</evidence>
<name>A0ABY7F181_MYAAR</name>
<keyword evidence="1" id="KW-1133">Transmembrane helix</keyword>
<keyword evidence="3" id="KW-1185">Reference proteome</keyword>
<organism evidence="2 3">
    <name type="scientific">Mya arenaria</name>
    <name type="common">Soft-shell clam</name>
    <dbReference type="NCBI Taxonomy" id="6604"/>
    <lineage>
        <taxon>Eukaryota</taxon>
        <taxon>Metazoa</taxon>
        <taxon>Spiralia</taxon>
        <taxon>Lophotrochozoa</taxon>
        <taxon>Mollusca</taxon>
        <taxon>Bivalvia</taxon>
        <taxon>Autobranchia</taxon>
        <taxon>Heteroconchia</taxon>
        <taxon>Euheterodonta</taxon>
        <taxon>Imparidentia</taxon>
        <taxon>Neoheterodontei</taxon>
        <taxon>Myida</taxon>
        <taxon>Myoidea</taxon>
        <taxon>Myidae</taxon>
        <taxon>Mya</taxon>
    </lineage>
</organism>
<feature type="transmembrane region" description="Helical" evidence="1">
    <location>
        <begin position="71"/>
        <end position="91"/>
    </location>
</feature>
<dbReference type="SUPFAM" id="SSF81321">
    <property type="entry name" value="Family A G protein-coupled receptor-like"/>
    <property type="match status" value="1"/>
</dbReference>
<accession>A0ABY7F181</accession>
<sequence length="129" mass="14795">MDNHGEVHFSNKNITFTAVTHVNPYSDRRRDSNLENDGITIITSKRQRDAANETKTIEATVDNTNQSEYTAVMLFVVTVVFFLLRFVWLAHGVVSDRVLPRDVLHAFCIHTANLFIYAFMNKSFRDDIG</sequence>
<evidence type="ECO:0000313" key="2">
    <source>
        <dbReference type="EMBL" id="WAR15089.1"/>
    </source>
</evidence>
<evidence type="ECO:0000313" key="3">
    <source>
        <dbReference type="Proteomes" id="UP001164746"/>
    </source>
</evidence>